<keyword evidence="2" id="KW-1185">Reference proteome</keyword>
<protein>
    <submittedName>
        <fullName evidence="1">Uncharacterized protein</fullName>
    </submittedName>
</protein>
<evidence type="ECO:0000313" key="1">
    <source>
        <dbReference type="EMBL" id="CVI64299.1"/>
    </source>
</evidence>
<dbReference type="Proteomes" id="UP000192140">
    <property type="component" value="Unassembled WGS sequence"/>
</dbReference>
<name>A0A1S7UBZ8_9HYPH</name>
<reference evidence="1" key="1">
    <citation type="submission" date="2016-01" db="EMBL/GenBank/DDBJ databases">
        <authorList>
            <person name="Regsiter A."/>
            <person name="william w."/>
        </authorList>
    </citation>
    <scope>NUCLEOTIDE SEQUENCE</scope>
    <source>
        <strain evidence="1">NCPPB 1641</strain>
    </source>
</reference>
<organism evidence="1 2">
    <name type="scientific">Agrobacterium deltaense NCPPB 1641</name>
    <dbReference type="NCBI Taxonomy" id="1183425"/>
    <lineage>
        <taxon>Bacteria</taxon>
        <taxon>Pseudomonadati</taxon>
        <taxon>Pseudomonadota</taxon>
        <taxon>Alphaproteobacteria</taxon>
        <taxon>Hyphomicrobiales</taxon>
        <taxon>Rhizobiaceae</taxon>
        <taxon>Rhizobium/Agrobacterium group</taxon>
        <taxon>Agrobacterium</taxon>
    </lineage>
</organism>
<dbReference type="AlphaFoldDB" id="A0A1S7UBZ8"/>
<evidence type="ECO:0000313" key="2">
    <source>
        <dbReference type="Proteomes" id="UP000192140"/>
    </source>
</evidence>
<sequence length="63" mass="7273">MFLKIYLHGIEASLPFTSIVEHISLARVLYKEIGDSRTVRNSSRQASHRRKPLSFRALCRQTS</sequence>
<comment type="caution">
    <text evidence="1">The sequence shown here is derived from an EMBL/GenBank/DDBJ whole genome shotgun (WGS) entry which is preliminary data.</text>
</comment>
<gene>
    <name evidence="1" type="ORF">AGR7A_pTi0044</name>
</gene>
<proteinExistence type="predicted"/>
<accession>A0A1S7UBZ8</accession>
<dbReference type="EMBL" id="FCNP01000051">
    <property type="protein sequence ID" value="CVI64299.1"/>
    <property type="molecule type" value="Genomic_DNA"/>
</dbReference>